<organism evidence="1 2">
    <name type="scientific">Acidithiobacillus ferrivorans</name>
    <dbReference type="NCBI Taxonomy" id="160808"/>
    <lineage>
        <taxon>Bacteria</taxon>
        <taxon>Pseudomonadati</taxon>
        <taxon>Pseudomonadota</taxon>
        <taxon>Acidithiobacillia</taxon>
        <taxon>Acidithiobacillales</taxon>
        <taxon>Acidithiobacillaceae</taxon>
        <taxon>Acidithiobacillus</taxon>
    </lineage>
</organism>
<dbReference type="EMBL" id="CP059488">
    <property type="protein sequence ID" value="QQD71983.1"/>
    <property type="molecule type" value="Genomic_DNA"/>
</dbReference>
<proteinExistence type="predicted"/>
<accession>A0A7T4WCA0</accession>
<dbReference type="SUPFAM" id="SSF48295">
    <property type="entry name" value="TrpR-like"/>
    <property type="match status" value="1"/>
</dbReference>
<dbReference type="AlphaFoldDB" id="A0A7T4WCA0"/>
<evidence type="ECO:0000313" key="1">
    <source>
        <dbReference type="EMBL" id="QQD71983.1"/>
    </source>
</evidence>
<dbReference type="Proteomes" id="UP000595420">
    <property type="component" value="Chromosome"/>
</dbReference>
<name>A0A7T4WCA0_9PROT</name>
<gene>
    <name evidence="1" type="ORF">H2515_11170</name>
</gene>
<protein>
    <submittedName>
        <fullName evidence="1">Uncharacterized protein</fullName>
    </submittedName>
</protein>
<sequence>MSEVKRKMYTSIYKAMVGLEAITGAKTIEDLAHEHGVNPTQVRRWKMAIENRASMLFNSKRERQPDVERTSKRMARQSRLAKGVHLQRHQWESLFIAAVVQHQLPGQVSGLLYVIYQECVQSVQIIEGAPKLLWVFDRPIRDLAADGMPDGKQRAAKHLSACLGRLESYELIRRLESRKGRPVVFEVLISPSEADL</sequence>
<dbReference type="GO" id="GO:0043565">
    <property type="term" value="F:sequence-specific DNA binding"/>
    <property type="evidence" value="ECO:0007669"/>
    <property type="project" value="InterPro"/>
</dbReference>
<evidence type="ECO:0000313" key="2">
    <source>
        <dbReference type="Proteomes" id="UP000595420"/>
    </source>
</evidence>
<reference evidence="1 2" key="1">
    <citation type="submission" date="2020-07" db="EMBL/GenBank/DDBJ databases">
        <title>Complete genome sequence analysis of Acidithiobacillus ferrivorans XJFY6S-08 reveals extreme environmental adaptation to alpine acid mine drainage.</title>
        <authorList>
            <person name="Yan L."/>
            <person name="Ni Y."/>
        </authorList>
    </citation>
    <scope>NUCLEOTIDE SEQUENCE [LARGE SCALE GENOMIC DNA]</scope>
    <source>
        <strain evidence="1 2">XJFY6S-08</strain>
    </source>
</reference>
<dbReference type="InterPro" id="IPR010921">
    <property type="entry name" value="Trp_repressor/repl_initiator"/>
</dbReference>
<dbReference type="RefSeq" id="WP_198660165.1">
    <property type="nucleotide sequence ID" value="NZ_CP059488.1"/>
</dbReference>